<comment type="subcellular location">
    <subcellularLocation>
        <location evidence="1">Cell envelope</location>
    </subcellularLocation>
</comment>
<dbReference type="InterPro" id="IPR013766">
    <property type="entry name" value="Thioredoxin_domain"/>
</dbReference>
<feature type="domain" description="Thioredoxin" evidence="5">
    <location>
        <begin position="314"/>
        <end position="489"/>
    </location>
</feature>
<dbReference type="Pfam" id="PF13905">
    <property type="entry name" value="Thioredoxin_8"/>
    <property type="match status" value="1"/>
</dbReference>
<dbReference type="InterPro" id="IPR012336">
    <property type="entry name" value="Thioredoxin-like_fold"/>
</dbReference>
<name>A0ABU2Y5S0_9FLAO</name>
<evidence type="ECO:0000256" key="1">
    <source>
        <dbReference type="ARBA" id="ARBA00004196"/>
    </source>
</evidence>
<accession>A0ABU2Y5S0</accession>
<evidence type="ECO:0000313" key="7">
    <source>
        <dbReference type="Proteomes" id="UP001252186"/>
    </source>
</evidence>
<keyword evidence="4" id="KW-0676">Redox-active center</keyword>
<dbReference type="PANTHER" id="PTHR42852:SF6">
    <property type="entry name" value="THIOL:DISULFIDE INTERCHANGE PROTEIN DSBE"/>
    <property type="match status" value="1"/>
</dbReference>
<gene>
    <name evidence="6" type="ORF">RM519_06940</name>
</gene>
<reference evidence="6 7" key="1">
    <citation type="submission" date="2023-09" db="EMBL/GenBank/DDBJ databases">
        <authorList>
            <person name="Rey-Velasco X."/>
        </authorList>
    </citation>
    <scope>NUCLEOTIDE SEQUENCE [LARGE SCALE GENOMIC DNA]</scope>
    <source>
        <strain evidence="6 7">P050</strain>
    </source>
</reference>
<keyword evidence="3" id="KW-1015">Disulfide bond</keyword>
<evidence type="ECO:0000259" key="5">
    <source>
        <dbReference type="PROSITE" id="PS51352"/>
    </source>
</evidence>
<evidence type="ECO:0000256" key="4">
    <source>
        <dbReference type="ARBA" id="ARBA00023284"/>
    </source>
</evidence>
<dbReference type="Gene3D" id="3.40.30.10">
    <property type="entry name" value="Glutaredoxin"/>
    <property type="match status" value="1"/>
</dbReference>
<dbReference type="InterPro" id="IPR050553">
    <property type="entry name" value="Thioredoxin_ResA/DsbE_sf"/>
</dbReference>
<dbReference type="CDD" id="cd02966">
    <property type="entry name" value="TlpA_like_family"/>
    <property type="match status" value="1"/>
</dbReference>
<organism evidence="6 7">
    <name type="scientific">Urechidicola vernalis</name>
    <dbReference type="NCBI Taxonomy" id="3075600"/>
    <lineage>
        <taxon>Bacteria</taxon>
        <taxon>Pseudomonadati</taxon>
        <taxon>Bacteroidota</taxon>
        <taxon>Flavobacteriia</taxon>
        <taxon>Flavobacteriales</taxon>
        <taxon>Flavobacteriaceae</taxon>
        <taxon>Urechidicola</taxon>
    </lineage>
</organism>
<proteinExistence type="predicted"/>
<keyword evidence="2" id="KW-0201">Cytochrome c-type biogenesis</keyword>
<dbReference type="SUPFAM" id="SSF52833">
    <property type="entry name" value="Thioredoxin-like"/>
    <property type="match status" value="1"/>
</dbReference>
<keyword evidence="7" id="KW-1185">Reference proteome</keyword>
<protein>
    <submittedName>
        <fullName evidence="6">Thioredoxin-like domain-containing protein</fullName>
    </submittedName>
</protein>
<sequence length="493" mass="57717">MRKLLFLIIAISTIYCKQEKKEVFSLKKDESITFKEIPNEVTITVNDTVYSQVLNISFNEFQPMLDKLYLGKYHNRTSITLPLEDELSISGFDLRGNFGYNITVHKGDSVSIIHNHFKLINGYEFDYPTFEITNRTASFCELNFDYLLYKKNLETNAFPTTKHGILKLKDLDYSQNDNNSIYLLDSLFAIDAISSDFRNKKEVELSINRAQITLYKSIDKKEKLDVSELEMSLNNEELYLNDKYLSFLLSVIKNEYFFDRKKYPKPSEYFDYISTNETFLKGKLKTAILKRNLKGINSSENEKFFLYLEKFKQIAIDKEDIDFLERALKYQEKQRNSTGGLMEIPTDNISRLKLMGDETIYDFEKILKSEKGKVVLVDFWASWCIPCRRETPYLQKLDESIDHSKFTIISISTDKDLKAWERASKMDGLDKNKHNYLISNWENSSLHSNYQIHTIPRYLLFDSDGKIIDDDAPRPSNEELKKLVEKNISKASI</sequence>
<dbReference type="InterPro" id="IPR036249">
    <property type="entry name" value="Thioredoxin-like_sf"/>
</dbReference>
<evidence type="ECO:0000313" key="6">
    <source>
        <dbReference type="EMBL" id="MDT0552974.1"/>
    </source>
</evidence>
<dbReference type="RefSeq" id="WP_311592939.1">
    <property type="nucleotide sequence ID" value="NZ_JAVRHV010000002.1"/>
</dbReference>
<evidence type="ECO:0000256" key="3">
    <source>
        <dbReference type="ARBA" id="ARBA00023157"/>
    </source>
</evidence>
<dbReference type="EMBL" id="JAVRHV010000002">
    <property type="protein sequence ID" value="MDT0552974.1"/>
    <property type="molecule type" value="Genomic_DNA"/>
</dbReference>
<dbReference type="PANTHER" id="PTHR42852">
    <property type="entry name" value="THIOL:DISULFIDE INTERCHANGE PROTEIN DSBE"/>
    <property type="match status" value="1"/>
</dbReference>
<dbReference type="PROSITE" id="PS51352">
    <property type="entry name" value="THIOREDOXIN_2"/>
    <property type="match status" value="1"/>
</dbReference>
<dbReference type="Proteomes" id="UP001252186">
    <property type="component" value="Unassembled WGS sequence"/>
</dbReference>
<comment type="caution">
    <text evidence="6">The sequence shown here is derived from an EMBL/GenBank/DDBJ whole genome shotgun (WGS) entry which is preliminary data.</text>
</comment>
<evidence type="ECO:0000256" key="2">
    <source>
        <dbReference type="ARBA" id="ARBA00022748"/>
    </source>
</evidence>